<sequence>MAVSITDVIAYRRLVAAGNDELWYEDLNVAAGTMVELAAANGDIDTSDQLIMFEGYQKVFVVNGANLKIADFVNTKLTITAPTTAPTRGSTVTQATSNATMVVDFVNTAKTEIYGKTTSGTFVTTDGYTLSGGGMDPADRVPSAVAEATTTPHWYDWTVYPDGASGSMPAKAYLGCLYQGRPMLAGHPDYPYQWYMPRQADHTDWAYVANDAQSPVAGNDADAGEIGDIIRCLIPYKDDFVVMGCATTIWVLAGNPAEGGTIQEVDLTEGIFGADSWCFDGDNNLYFWGTSGIGRVARDFKSTINLTEISLPALIDDEAADPSTHRITMEYDRKRHGLLICITLLADGTNSNYFFSLNEATIGLYPESYPEECGTYSLFYYDSNDKTYRDLLIGCKDGYIRKFDNTAEDDDAGGSDDAISSHVALGPFELGPGGHEGSIESIEAFITGGDPGGTETDSDDIGYKLFTGRSAGAVAEAVDANSGEKVSGTFQATGRPRGRRKRQRVRGAFAGIRLANTTAGEKISFDRLIVNTTKKGRLK</sequence>
<organism evidence="1">
    <name type="scientific">marine sediment metagenome</name>
    <dbReference type="NCBI Taxonomy" id="412755"/>
    <lineage>
        <taxon>unclassified sequences</taxon>
        <taxon>metagenomes</taxon>
        <taxon>ecological metagenomes</taxon>
    </lineage>
</organism>
<accession>A0A0F9NR47</accession>
<proteinExistence type="predicted"/>
<reference evidence="1" key="1">
    <citation type="journal article" date="2015" name="Nature">
        <title>Complex archaea that bridge the gap between prokaryotes and eukaryotes.</title>
        <authorList>
            <person name="Spang A."/>
            <person name="Saw J.H."/>
            <person name="Jorgensen S.L."/>
            <person name="Zaremba-Niedzwiedzka K."/>
            <person name="Martijn J."/>
            <person name="Lind A.E."/>
            <person name="van Eijk R."/>
            <person name="Schleper C."/>
            <person name="Guy L."/>
            <person name="Ettema T.J."/>
        </authorList>
    </citation>
    <scope>NUCLEOTIDE SEQUENCE</scope>
</reference>
<protein>
    <submittedName>
        <fullName evidence="1">Uncharacterized protein</fullName>
    </submittedName>
</protein>
<name>A0A0F9NR47_9ZZZZ</name>
<gene>
    <name evidence="1" type="ORF">LCGC14_1230220</name>
</gene>
<evidence type="ECO:0000313" key="1">
    <source>
        <dbReference type="EMBL" id="KKM91270.1"/>
    </source>
</evidence>
<dbReference type="AlphaFoldDB" id="A0A0F9NR47"/>
<comment type="caution">
    <text evidence="1">The sequence shown here is derived from an EMBL/GenBank/DDBJ whole genome shotgun (WGS) entry which is preliminary data.</text>
</comment>
<dbReference type="EMBL" id="LAZR01006558">
    <property type="protein sequence ID" value="KKM91270.1"/>
    <property type="molecule type" value="Genomic_DNA"/>
</dbReference>